<evidence type="ECO:0000313" key="4">
    <source>
        <dbReference type="Proteomes" id="UP000604825"/>
    </source>
</evidence>
<organism evidence="3 4">
    <name type="scientific">Miscanthus lutarioriparius</name>
    <dbReference type="NCBI Taxonomy" id="422564"/>
    <lineage>
        <taxon>Eukaryota</taxon>
        <taxon>Viridiplantae</taxon>
        <taxon>Streptophyta</taxon>
        <taxon>Embryophyta</taxon>
        <taxon>Tracheophyta</taxon>
        <taxon>Spermatophyta</taxon>
        <taxon>Magnoliopsida</taxon>
        <taxon>Liliopsida</taxon>
        <taxon>Poales</taxon>
        <taxon>Poaceae</taxon>
        <taxon>PACMAD clade</taxon>
        <taxon>Panicoideae</taxon>
        <taxon>Andropogonodae</taxon>
        <taxon>Andropogoneae</taxon>
        <taxon>Saccharinae</taxon>
        <taxon>Miscanthus</taxon>
    </lineage>
</organism>
<protein>
    <recommendedName>
        <fullName evidence="2">F-box domain-containing protein</fullName>
    </recommendedName>
</protein>
<keyword evidence="4" id="KW-1185">Reference proteome</keyword>
<dbReference type="PANTHER" id="PTHR34223:SF65">
    <property type="entry name" value="OS04G0440300 PROTEIN"/>
    <property type="match status" value="1"/>
</dbReference>
<dbReference type="PANTHER" id="PTHR34223">
    <property type="entry name" value="OS11G0201299 PROTEIN"/>
    <property type="match status" value="1"/>
</dbReference>
<dbReference type="Proteomes" id="UP000604825">
    <property type="component" value="Unassembled WGS sequence"/>
</dbReference>
<name>A0A811PYR9_9POAL</name>
<feature type="compositionally biased region" description="Acidic residues" evidence="1">
    <location>
        <begin position="89"/>
        <end position="105"/>
    </location>
</feature>
<evidence type="ECO:0000313" key="3">
    <source>
        <dbReference type="EMBL" id="CAD6253215.1"/>
    </source>
</evidence>
<dbReference type="OrthoDB" id="677997at2759"/>
<accession>A0A811PYR9</accession>
<dbReference type="InterPro" id="IPR001810">
    <property type="entry name" value="F-box_dom"/>
</dbReference>
<evidence type="ECO:0000259" key="2">
    <source>
        <dbReference type="Pfam" id="PF00646"/>
    </source>
</evidence>
<feature type="domain" description="F-box" evidence="2">
    <location>
        <begin position="26"/>
        <end position="65"/>
    </location>
</feature>
<gene>
    <name evidence="3" type="ORF">NCGR_LOCUS36849</name>
</gene>
<proteinExistence type="predicted"/>
<evidence type="ECO:0000256" key="1">
    <source>
        <dbReference type="SAM" id="MobiDB-lite"/>
    </source>
</evidence>
<dbReference type="CDD" id="cd22160">
    <property type="entry name" value="F-box_AtFBL13-like"/>
    <property type="match status" value="1"/>
</dbReference>
<reference evidence="3" key="1">
    <citation type="submission" date="2020-10" db="EMBL/GenBank/DDBJ databases">
        <authorList>
            <person name="Han B."/>
            <person name="Lu T."/>
            <person name="Zhao Q."/>
            <person name="Huang X."/>
            <person name="Zhao Y."/>
        </authorList>
    </citation>
    <scope>NUCLEOTIDE SEQUENCE</scope>
</reference>
<dbReference type="SUPFAM" id="SSF81383">
    <property type="entry name" value="F-box domain"/>
    <property type="match status" value="1"/>
</dbReference>
<dbReference type="InterPro" id="IPR053197">
    <property type="entry name" value="F-box_SCFL_complex_component"/>
</dbReference>
<comment type="caution">
    <text evidence="3">The sequence shown here is derived from an EMBL/GenBank/DDBJ whole genome shotgun (WGS) entry which is preliminary data.</text>
</comment>
<dbReference type="InterPro" id="IPR053781">
    <property type="entry name" value="F-box_AtFBL13-like"/>
</dbReference>
<dbReference type="AlphaFoldDB" id="A0A811PYR9"/>
<dbReference type="Pfam" id="PF00646">
    <property type="entry name" value="F-box"/>
    <property type="match status" value="1"/>
</dbReference>
<sequence>MEIAEGTRKRSRSIGGSSGGGDLDRLSALPDCLLHVILSSLRARQVVQTCVLSTRWRHLWRSVPCLDVDIVEFRRSGGGGGGGDSSSSDSDDDSSDSDIDTDSDSNYDSGYSRSKGKGWDEFEDFAVNLMLRSNIALLDSFRLDIDRGRKPQFNRWSDGASHGSWTYSGRQ</sequence>
<feature type="region of interest" description="Disordered" evidence="1">
    <location>
        <begin position="76"/>
        <end position="115"/>
    </location>
</feature>
<feature type="region of interest" description="Disordered" evidence="1">
    <location>
        <begin position="1"/>
        <end position="20"/>
    </location>
</feature>
<dbReference type="Gene3D" id="1.20.1280.50">
    <property type="match status" value="1"/>
</dbReference>
<dbReference type="InterPro" id="IPR036047">
    <property type="entry name" value="F-box-like_dom_sf"/>
</dbReference>
<dbReference type="EMBL" id="CAJGYO010000009">
    <property type="protein sequence ID" value="CAD6253215.1"/>
    <property type="molecule type" value="Genomic_DNA"/>
</dbReference>